<dbReference type="EMBL" id="JAVDWO010000002">
    <property type="protein sequence ID" value="MDR7191907.1"/>
    <property type="molecule type" value="Genomic_DNA"/>
</dbReference>
<reference evidence="2 3" key="1">
    <citation type="submission" date="2023-07" db="EMBL/GenBank/DDBJ databases">
        <title>Sorghum-associated microbial communities from plants grown in Nebraska, USA.</title>
        <authorList>
            <person name="Schachtman D."/>
        </authorList>
    </citation>
    <scope>NUCLEOTIDE SEQUENCE [LARGE SCALE GENOMIC DNA]</scope>
    <source>
        <strain evidence="2 3">4099</strain>
    </source>
</reference>
<dbReference type="InterPro" id="IPR025293">
    <property type="entry name" value="YfiR/HmsC-like"/>
</dbReference>
<protein>
    <recommendedName>
        <fullName evidence="4">YfiR family protein</fullName>
    </recommendedName>
</protein>
<dbReference type="RefSeq" id="WP_310232692.1">
    <property type="nucleotide sequence ID" value="NZ_JAVDWO010000002.1"/>
</dbReference>
<feature type="signal peptide" evidence="1">
    <location>
        <begin position="1"/>
        <end position="32"/>
    </location>
</feature>
<keyword evidence="1" id="KW-0732">Signal</keyword>
<gene>
    <name evidence="2" type="ORF">J2W68_000615</name>
</gene>
<sequence>MPARSDPWIWHVAYTAPSVLAVCLALSPSAFAQVDESALKAAFVYNIIAFTDWDRGLQPGTVRVCTAVDPGLTDALAALDGKQIGARRLSLRPVLAPADGCDVLVRATTVPPGPAVAGRLVVCDGCVLPDAVTAAALIRDGTRVRFEVDATSGGRVGLTFSSRLLRLARRVL</sequence>
<dbReference type="Proteomes" id="UP001256588">
    <property type="component" value="Unassembled WGS sequence"/>
</dbReference>
<organism evidence="2 3">
    <name type="scientific">Luteimonas terrae</name>
    <dbReference type="NCBI Taxonomy" id="1530191"/>
    <lineage>
        <taxon>Bacteria</taxon>
        <taxon>Pseudomonadati</taxon>
        <taxon>Pseudomonadota</taxon>
        <taxon>Gammaproteobacteria</taxon>
        <taxon>Lysobacterales</taxon>
        <taxon>Lysobacteraceae</taxon>
        <taxon>Luteimonas</taxon>
    </lineage>
</organism>
<evidence type="ECO:0000256" key="1">
    <source>
        <dbReference type="SAM" id="SignalP"/>
    </source>
</evidence>
<feature type="chain" id="PRO_5045095811" description="YfiR family protein" evidence="1">
    <location>
        <begin position="33"/>
        <end position="172"/>
    </location>
</feature>
<keyword evidence="3" id="KW-1185">Reference proteome</keyword>
<name>A0ABU1XT20_9GAMM</name>
<dbReference type="Pfam" id="PF13689">
    <property type="entry name" value="DUF4154"/>
    <property type="match status" value="1"/>
</dbReference>
<evidence type="ECO:0000313" key="2">
    <source>
        <dbReference type="EMBL" id="MDR7191907.1"/>
    </source>
</evidence>
<proteinExistence type="predicted"/>
<accession>A0ABU1XT20</accession>
<comment type="caution">
    <text evidence="2">The sequence shown here is derived from an EMBL/GenBank/DDBJ whole genome shotgun (WGS) entry which is preliminary data.</text>
</comment>
<evidence type="ECO:0008006" key="4">
    <source>
        <dbReference type="Google" id="ProtNLM"/>
    </source>
</evidence>
<evidence type="ECO:0000313" key="3">
    <source>
        <dbReference type="Proteomes" id="UP001256588"/>
    </source>
</evidence>